<evidence type="ECO:0000259" key="7">
    <source>
        <dbReference type="PROSITE" id="PS50011"/>
    </source>
</evidence>
<reference evidence="8 9" key="1">
    <citation type="submission" date="2016-07" db="EMBL/GenBank/DDBJ databases">
        <title>Pervasive Adenine N6-methylation of Active Genes in Fungi.</title>
        <authorList>
            <consortium name="DOE Joint Genome Institute"/>
            <person name="Mondo S.J."/>
            <person name="Dannebaum R.O."/>
            <person name="Kuo R.C."/>
            <person name="Labutti K."/>
            <person name="Haridas S."/>
            <person name="Kuo A."/>
            <person name="Salamov A."/>
            <person name="Ahrendt S.R."/>
            <person name="Lipzen A."/>
            <person name="Sullivan W."/>
            <person name="Andreopoulos W.B."/>
            <person name="Clum A."/>
            <person name="Lindquist E."/>
            <person name="Daum C."/>
            <person name="Ramamoorthy G.K."/>
            <person name="Gryganskyi A."/>
            <person name="Culley D."/>
            <person name="Magnuson J.K."/>
            <person name="James T.Y."/>
            <person name="O'Malley M.A."/>
            <person name="Stajich J.E."/>
            <person name="Spatafora J.W."/>
            <person name="Visel A."/>
            <person name="Grigoriev I.V."/>
        </authorList>
    </citation>
    <scope>NUCLEOTIDE SEQUENCE [LARGE SCALE GENOMIC DNA]</scope>
    <source>
        <strain evidence="8 9">NRRL 1336</strain>
    </source>
</reference>
<dbReference type="PROSITE" id="PS00108">
    <property type="entry name" value="PROTEIN_KINASE_ST"/>
    <property type="match status" value="1"/>
</dbReference>
<dbReference type="Gene3D" id="1.10.510.10">
    <property type="entry name" value="Transferase(Phosphotransferase) domain 1"/>
    <property type="match status" value="1"/>
</dbReference>
<dbReference type="PROSITE" id="PS50011">
    <property type="entry name" value="PROTEIN_KINASE_DOM"/>
    <property type="match status" value="1"/>
</dbReference>
<protein>
    <submittedName>
        <fullName evidence="8">Kinase-like domain-containing protein</fullName>
    </submittedName>
</protein>
<gene>
    <name evidence="8" type="ORF">BCR42DRAFT_486618</name>
</gene>
<evidence type="ECO:0000256" key="1">
    <source>
        <dbReference type="ARBA" id="ARBA00010791"/>
    </source>
</evidence>
<dbReference type="FunFam" id="1.10.510.10:FF:000571">
    <property type="entry name" value="Maternal embryonic leucine zipper kinase"/>
    <property type="match status" value="1"/>
</dbReference>
<dbReference type="InterPro" id="IPR011009">
    <property type="entry name" value="Kinase-like_dom_sf"/>
</dbReference>
<accession>A0A1X2IYG2</accession>
<dbReference type="PANTHER" id="PTHR24346">
    <property type="entry name" value="MAP/MICROTUBULE AFFINITY-REGULATING KINASE"/>
    <property type="match status" value="1"/>
</dbReference>
<evidence type="ECO:0000313" key="9">
    <source>
        <dbReference type="Proteomes" id="UP000193560"/>
    </source>
</evidence>
<keyword evidence="6" id="KW-0067">ATP-binding</keyword>
<evidence type="ECO:0000256" key="6">
    <source>
        <dbReference type="ARBA" id="ARBA00022840"/>
    </source>
</evidence>
<dbReference type="GO" id="GO:0004674">
    <property type="term" value="F:protein serine/threonine kinase activity"/>
    <property type="evidence" value="ECO:0007669"/>
    <property type="project" value="UniProtKB-KW"/>
</dbReference>
<dbReference type="GO" id="GO:0035556">
    <property type="term" value="P:intracellular signal transduction"/>
    <property type="evidence" value="ECO:0007669"/>
    <property type="project" value="TreeGrafter"/>
</dbReference>
<comment type="caution">
    <text evidence="8">The sequence shown here is derived from an EMBL/GenBank/DDBJ whole genome shotgun (WGS) entry which is preliminary data.</text>
</comment>
<feature type="domain" description="Protein kinase" evidence="7">
    <location>
        <begin position="75"/>
        <end position="327"/>
    </location>
</feature>
<dbReference type="SUPFAM" id="SSF56112">
    <property type="entry name" value="Protein kinase-like (PK-like)"/>
    <property type="match status" value="1"/>
</dbReference>
<organism evidence="8 9">
    <name type="scientific">Absidia repens</name>
    <dbReference type="NCBI Taxonomy" id="90262"/>
    <lineage>
        <taxon>Eukaryota</taxon>
        <taxon>Fungi</taxon>
        <taxon>Fungi incertae sedis</taxon>
        <taxon>Mucoromycota</taxon>
        <taxon>Mucoromycotina</taxon>
        <taxon>Mucoromycetes</taxon>
        <taxon>Mucorales</taxon>
        <taxon>Cunninghamellaceae</taxon>
        <taxon>Absidia</taxon>
    </lineage>
</organism>
<dbReference type="SMART" id="SM00220">
    <property type="entry name" value="S_TKc"/>
    <property type="match status" value="1"/>
</dbReference>
<dbReference type="InterPro" id="IPR008271">
    <property type="entry name" value="Ser/Thr_kinase_AS"/>
</dbReference>
<dbReference type="PANTHER" id="PTHR24346:SF82">
    <property type="entry name" value="KP78A-RELATED"/>
    <property type="match status" value="1"/>
</dbReference>
<keyword evidence="9" id="KW-1185">Reference proteome</keyword>
<dbReference type="InterPro" id="IPR000719">
    <property type="entry name" value="Prot_kinase_dom"/>
</dbReference>
<keyword evidence="4" id="KW-0547">Nucleotide-binding</keyword>
<dbReference type="Pfam" id="PF00069">
    <property type="entry name" value="Pkinase"/>
    <property type="match status" value="1"/>
</dbReference>
<dbReference type="AlphaFoldDB" id="A0A1X2IYG2"/>
<evidence type="ECO:0000256" key="3">
    <source>
        <dbReference type="ARBA" id="ARBA00022679"/>
    </source>
</evidence>
<proteinExistence type="inferred from homology"/>
<evidence type="ECO:0000256" key="2">
    <source>
        <dbReference type="ARBA" id="ARBA00022527"/>
    </source>
</evidence>
<dbReference type="STRING" id="90262.A0A1X2IYG2"/>
<evidence type="ECO:0000313" key="8">
    <source>
        <dbReference type="EMBL" id="ORZ24328.1"/>
    </source>
</evidence>
<name>A0A1X2IYG2_9FUNG</name>
<sequence>MAFMTYLARRTKQFAADTKAMQQQRQRHPLPALLNHQHHLNKKRKSVTTGLEKQSDEALQACRKEKEKTILTQKCIALHLQHFFFLGRVKIGIHKQTGEKVAIKMIARSHLVSSITTAKSVQRELAVLQLLHHPHLVELKQVLQDSSYVYFVMEYLEGGELFQVLAEKGKFKESDARALFHQMVSGLAWCHAHHICHRDLKPENILLDKSKKRVKIADFGMSAMNTNLKTSCGSPHYASPEIVKGKSYDGTFTDVWSLGVILFALLSGYLPFDDENMGRLLTKIKNGRSRPLPSSLSTEAKHLVKKMLVVEAHKRISMNEILSHPWLSSYSSTITDPFKTWSLEAPLINHALDLEGRIWETLKVLWRDLRQEEIIYALSSNESNLQKLTCLLLQQRAKRVDQEDGKLLEISTVSCTRTIDMPPTPKNATFDKDLTMKYSPSLIKKPWDKCDHAFASGNDDPCINCPQQQGNSHSSAPSPTALSIRSRWIYQAQQLTLTPILNQSNHHHHHHHHTQQREITNASYQQRRLSTISPSLVSCSNNICLTSIHAEGDIRLQPTSCTEKMSALSKTNCLPTTYNLMEQLHRQQSFATTDHQQSSPSLTSMVQSWLPLTTAPTVMTTTSSSSSDVPFNVISHWWTKTLDYVLQPWIKKQPKLVTFDCHGKHECEVAGKIHQVLKEQLNGKLSGRMYPNQQIVWNGTLEVKNPSSSLNCHRGSKENSSSSMLWFLCQMIHQHGRHFKVNMIYLQGDVSLWNQGTENLISTLTQYEQDARKVMTANGW</sequence>
<keyword evidence="2" id="KW-0723">Serine/threonine-protein kinase</keyword>
<dbReference type="GO" id="GO:0005737">
    <property type="term" value="C:cytoplasm"/>
    <property type="evidence" value="ECO:0007669"/>
    <property type="project" value="TreeGrafter"/>
</dbReference>
<evidence type="ECO:0000256" key="5">
    <source>
        <dbReference type="ARBA" id="ARBA00022777"/>
    </source>
</evidence>
<evidence type="ECO:0000256" key="4">
    <source>
        <dbReference type="ARBA" id="ARBA00022741"/>
    </source>
</evidence>
<dbReference type="OrthoDB" id="504170at2759"/>
<comment type="similarity">
    <text evidence="1">Belongs to the protein kinase superfamily. CAMK Ser/Thr protein kinase family. NIM1 subfamily.</text>
</comment>
<dbReference type="GO" id="GO:0005524">
    <property type="term" value="F:ATP binding"/>
    <property type="evidence" value="ECO:0007669"/>
    <property type="project" value="UniProtKB-KW"/>
</dbReference>
<keyword evidence="5 8" id="KW-0418">Kinase</keyword>
<dbReference type="Proteomes" id="UP000193560">
    <property type="component" value="Unassembled WGS sequence"/>
</dbReference>
<dbReference type="CDD" id="cd14003">
    <property type="entry name" value="STKc_AMPK-like"/>
    <property type="match status" value="1"/>
</dbReference>
<dbReference type="EMBL" id="MCGE01000002">
    <property type="protein sequence ID" value="ORZ24328.1"/>
    <property type="molecule type" value="Genomic_DNA"/>
</dbReference>
<keyword evidence="3" id="KW-0808">Transferase</keyword>